<accession>A0ABU6UL68</accession>
<feature type="repeat" description="PPR" evidence="2">
    <location>
        <begin position="366"/>
        <end position="400"/>
    </location>
</feature>
<dbReference type="Pfam" id="PF01535">
    <property type="entry name" value="PPR"/>
    <property type="match status" value="6"/>
</dbReference>
<reference evidence="3 4" key="1">
    <citation type="journal article" date="2023" name="Plants (Basel)">
        <title>Bridging the Gap: Combining Genomics and Transcriptomics Approaches to Understand Stylosanthes scabra, an Orphan Legume from the Brazilian Caatinga.</title>
        <authorList>
            <person name="Ferreira-Neto J.R.C."/>
            <person name="da Silva M.D."/>
            <person name="Binneck E."/>
            <person name="de Melo N.F."/>
            <person name="da Silva R.H."/>
            <person name="de Melo A.L.T.M."/>
            <person name="Pandolfi V."/>
            <person name="Bustamante F.O."/>
            <person name="Brasileiro-Vidal A.C."/>
            <person name="Benko-Iseppon A.M."/>
        </authorList>
    </citation>
    <scope>NUCLEOTIDE SEQUENCE [LARGE SCALE GENOMIC DNA]</scope>
    <source>
        <tissue evidence="3">Leaves</tissue>
    </source>
</reference>
<dbReference type="InterPro" id="IPR046960">
    <property type="entry name" value="PPR_At4g14850-like_plant"/>
</dbReference>
<dbReference type="Pfam" id="PF13041">
    <property type="entry name" value="PPR_2"/>
    <property type="match status" value="2"/>
</dbReference>
<comment type="caution">
    <text evidence="3">The sequence shown here is derived from an EMBL/GenBank/DDBJ whole genome shotgun (WGS) entry which is preliminary data.</text>
</comment>
<proteinExistence type="predicted"/>
<dbReference type="PANTHER" id="PTHR47926">
    <property type="entry name" value="PENTATRICOPEPTIDE REPEAT-CONTAINING PROTEIN"/>
    <property type="match status" value="1"/>
</dbReference>
<dbReference type="PROSITE" id="PS51375">
    <property type="entry name" value="PPR"/>
    <property type="match status" value="5"/>
</dbReference>
<feature type="repeat" description="PPR" evidence="2">
    <location>
        <begin position="102"/>
        <end position="136"/>
    </location>
</feature>
<feature type="repeat" description="PPR" evidence="2">
    <location>
        <begin position="166"/>
        <end position="200"/>
    </location>
</feature>
<dbReference type="EMBL" id="JASCZI010121250">
    <property type="protein sequence ID" value="MED6160808.1"/>
    <property type="molecule type" value="Genomic_DNA"/>
</dbReference>
<feature type="repeat" description="PPR" evidence="2">
    <location>
        <begin position="331"/>
        <end position="365"/>
    </location>
</feature>
<evidence type="ECO:0000313" key="3">
    <source>
        <dbReference type="EMBL" id="MED6160808.1"/>
    </source>
</evidence>
<dbReference type="Proteomes" id="UP001341840">
    <property type="component" value="Unassembled WGS sequence"/>
</dbReference>
<evidence type="ECO:0000256" key="1">
    <source>
        <dbReference type="ARBA" id="ARBA00022737"/>
    </source>
</evidence>
<evidence type="ECO:0000256" key="2">
    <source>
        <dbReference type="PROSITE-ProRule" id="PRU00708"/>
    </source>
</evidence>
<protein>
    <recommendedName>
        <fullName evidence="5">Pentatricopeptide repeat-containing protein</fullName>
    </recommendedName>
</protein>
<dbReference type="InterPro" id="IPR011990">
    <property type="entry name" value="TPR-like_helical_dom_sf"/>
</dbReference>
<dbReference type="PANTHER" id="PTHR47926:SF484">
    <property type="entry name" value="PENTATRICOPEPTIDE REPEAT-CONTAINING PROTEIN"/>
    <property type="match status" value="1"/>
</dbReference>
<evidence type="ECO:0000313" key="4">
    <source>
        <dbReference type="Proteomes" id="UP001341840"/>
    </source>
</evidence>
<sequence>MYPSLLFSSIRNDITQGSHKCALLLYKQTRRECCHDPSVIPLLFKACVSLSILPHVKALHAESIKAGSYCDVFIGTSLVGAYSKCGVLGDSRKVFDTMPDRNVVTWNAMISGYLRVGDKESATLMFEAMPGKTWVSWSQMIGGFARNGDTSAARRLFNKVPDEVKNVVTWTVMVDGYARNGDMEAAREIFEQMPMRNYFVWSSMICGYCKNGNVEEARVIFKRAPDRNLEMWNSMIAGHVQNGFGEKALQLFEEMRGKGLEPDEFTIVSVLSACSQLGLLDVGKEIHHMIKKKGMILNPFLVSGLVDMYVKCGDLLNARLVFEAPDSTEKNIFCWNAMISGFAINGKCGEVLECFGRLEKSNIRPDSITCLIVLSACAHGGLVNEALEVVAKMERYGIEIGIKHYGCMVDLLGRAGRLKEAYDLIRKMSMKPNDAVLGAMLGACRIHEDVQMAEQVMKLISASTISSTDSHNVLLSNTYAASEKWEKSEQMRRVGVDERAQKIPGHALKHMKEGSIIIKSTSMNVYKGHAKLPNFWTTLLQRVQLWPSAVSLACKQRNKGHRSCPGTHLDAVDTCVFPRGRRLHSRNVGANEESWPAY</sequence>
<keyword evidence="1" id="KW-0677">Repeat</keyword>
<dbReference type="InterPro" id="IPR002885">
    <property type="entry name" value="PPR_rpt"/>
</dbReference>
<evidence type="ECO:0008006" key="5">
    <source>
        <dbReference type="Google" id="ProtNLM"/>
    </source>
</evidence>
<dbReference type="NCBIfam" id="TIGR00756">
    <property type="entry name" value="PPR"/>
    <property type="match status" value="8"/>
</dbReference>
<organism evidence="3 4">
    <name type="scientific">Stylosanthes scabra</name>
    <dbReference type="NCBI Taxonomy" id="79078"/>
    <lineage>
        <taxon>Eukaryota</taxon>
        <taxon>Viridiplantae</taxon>
        <taxon>Streptophyta</taxon>
        <taxon>Embryophyta</taxon>
        <taxon>Tracheophyta</taxon>
        <taxon>Spermatophyta</taxon>
        <taxon>Magnoliopsida</taxon>
        <taxon>eudicotyledons</taxon>
        <taxon>Gunneridae</taxon>
        <taxon>Pentapetalae</taxon>
        <taxon>rosids</taxon>
        <taxon>fabids</taxon>
        <taxon>Fabales</taxon>
        <taxon>Fabaceae</taxon>
        <taxon>Papilionoideae</taxon>
        <taxon>50 kb inversion clade</taxon>
        <taxon>dalbergioids sensu lato</taxon>
        <taxon>Dalbergieae</taxon>
        <taxon>Pterocarpus clade</taxon>
        <taxon>Stylosanthes</taxon>
    </lineage>
</organism>
<keyword evidence="4" id="KW-1185">Reference proteome</keyword>
<dbReference type="Gene3D" id="1.25.40.10">
    <property type="entry name" value="Tetratricopeptide repeat domain"/>
    <property type="match status" value="4"/>
</dbReference>
<name>A0ABU6UL68_9FABA</name>
<gene>
    <name evidence="3" type="ORF">PIB30_054800</name>
</gene>
<dbReference type="SUPFAM" id="SSF48452">
    <property type="entry name" value="TPR-like"/>
    <property type="match status" value="1"/>
</dbReference>
<feature type="repeat" description="PPR" evidence="2">
    <location>
        <begin position="228"/>
        <end position="262"/>
    </location>
</feature>